<dbReference type="GO" id="GO:0004379">
    <property type="term" value="F:glycylpeptide N-tetradecanoyltransferase activity"/>
    <property type="evidence" value="ECO:0007669"/>
    <property type="project" value="UniProtKB-EC"/>
</dbReference>
<name>A0A5E8CIV0_9ZZZZ</name>
<evidence type="ECO:0000256" key="3">
    <source>
        <dbReference type="ARBA" id="ARBA00022679"/>
    </source>
</evidence>
<evidence type="ECO:0000256" key="1">
    <source>
        <dbReference type="ARBA" id="ARBA00009469"/>
    </source>
</evidence>
<dbReference type="InterPro" id="IPR022677">
    <property type="entry name" value="NMT_C"/>
</dbReference>
<dbReference type="Gene3D" id="3.40.630.170">
    <property type="match status" value="1"/>
</dbReference>
<evidence type="ECO:0000256" key="2">
    <source>
        <dbReference type="ARBA" id="ARBA00012923"/>
    </source>
</evidence>
<feature type="domain" description="Glycylpeptide N-tetradecanoyltransferase N-terminal" evidence="6">
    <location>
        <begin position="31"/>
        <end position="174"/>
    </location>
</feature>
<dbReference type="EC" id="2.3.1.97" evidence="2"/>
<gene>
    <name evidence="8" type="ORF">CPAV1605_274</name>
</gene>
<dbReference type="Pfam" id="PF01233">
    <property type="entry name" value="NMT"/>
    <property type="match status" value="1"/>
</dbReference>
<dbReference type="Pfam" id="PF02799">
    <property type="entry name" value="NMT_C"/>
    <property type="match status" value="1"/>
</dbReference>
<evidence type="ECO:0000256" key="4">
    <source>
        <dbReference type="ARBA" id="ARBA00023315"/>
    </source>
</evidence>
<proteinExistence type="inferred from homology"/>
<protein>
    <recommendedName>
        <fullName evidence="2">glycylpeptide N-tetradecanoyltransferase</fullName>
        <ecNumber evidence="2">2.3.1.97</ecNumber>
    </recommendedName>
    <alternativeName>
        <fullName evidence="5">Myristoyl-CoA:protein N-myristoyltransferase</fullName>
    </alternativeName>
</protein>
<accession>A0A5E8CIV0</accession>
<evidence type="ECO:0000259" key="7">
    <source>
        <dbReference type="Pfam" id="PF02799"/>
    </source>
</evidence>
<sequence length="382" mass="45145">MSSHPFWETQPVSNEISNPGLIDDKLKGYNNKNETPLPDGLEWHHLDINQELPVLIDFLKRHFMSINDCFTLNYQESLVKWFLDFKDEDFNCKSSPRLLSISIKKENKLLGYICAAPAYIKIGEKINETAIVNFLCIHKKLRKLRLAPLLIKELIRRCRVHLPHILISPIFTAKYLPFQPILDAKYYFRYLNFEKLNNNRFVNVKNYENYDIPTLDSNITFRPMLPDDISQAYELFLKNIKDKKLSIYFKNKEQFTRYFSNKIIDGELNGPIYTFVVTQNNKVTDWISCYSLPYQVEYNKNELQVLNLLRLEQGETDYLTLFNLMFKSAKELNFDLFCTLDFFDIKNKSELKFESQDVEISYYTFNYDCGIINSSECSLILP</sequence>
<keyword evidence="4" id="KW-0012">Acyltransferase</keyword>
<evidence type="ECO:0000313" key="8">
    <source>
        <dbReference type="EMBL" id="VVU94549.1"/>
    </source>
</evidence>
<dbReference type="InterPro" id="IPR022676">
    <property type="entry name" value="NMT_N"/>
</dbReference>
<dbReference type="PANTHER" id="PTHR11377:SF5">
    <property type="entry name" value="GLYCYLPEPTIDE N-TETRADECANOYLTRANSFERASE"/>
    <property type="match status" value="1"/>
</dbReference>
<dbReference type="SUPFAM" id="SSF55729">
    <property type="entry name" value="Acyl-CoA N-acyltransferases (Nat)"/>
    <property type="match status" value="2"/>
</dbReference>
<evidence type="ECO:0000259" key="6">
    <source>
        <dbReference type="Pfam" id="PF01233"/>
    </source>
</evidence>
<dbReference type="PANTHER" id="PTHR11377">
    <property type="entry name" value="N-MYRISTOYL TRANSFERASE"/>
    <property type="match status" value="1"/>
</dbReference>
<dbReference type="EMBL" id="CABVLZ010000001">
    <property type="protein sequence ID" value="VVU94549.1"/>
    <property type="molecule type" value="Genomic_DNA"/>
</dbReference>
<dbReference type="GO" id="GO:0005737">
    <property type="term" value="C:cytoplasm"/>
    <property type="evidence" value="ECO:0007669"/>
    <property type="project" value="TreeGrafter"/>
</dbReference>
<dbReference type="AlphaFoldDB" id="A0A5E8CIV0"/>
<feature type="domain" description="Glycylpeptide N-tetradecanoyltransferase C-terminal" evidence="7">
    <location>
        <begin position="193"/>
        <end position="373"/>
    </location>
</feature>
<dbReference type="InterPro" id="IPR000903">
    <property type="entry name" value="NMT"/>
</dbReference>
<keyword evidence="3 8" id="KW-0808">Transferase</keyword>
<organism evidence="8">
    <name type="scientific">seawater metagenome</name>
    <dbReference type="NCBI Taxonomy" id="1561972"/>
    <lineage>
        <taxon>unclassified sequences</taxon>
        <taxon>metagenomes</taxon>
        <taxon>ecological metagenomes</taxon>
    </lineage>
</organism>
<evidence type="ECO:0000256" key="5">
    <source>
        <dbReference type="ARBA" id="ARBA00031242"/>
    </source>
</evidence>
<comment type="similarity">
    <text evidence="1">Belongs to the NMT family.</text>
</comment>
<reference evidence="8" key="1">
    <citation type="submission" date="2019-09" db="EMBL/GenBank/DDBJ databases">
        <authorList>
            <person name="Needham M D."/>
        </authorList>
    </citation>
    <scope>NUCLEOTIDE SEQUENCE</scope>
</reference>
<dbReference type="InterPro" id="IPR016181">
    <property type="entry name" value="Acyl_CoA_acyltransferase"/>
</dbReference>